<evidence type="ECO:0000256" key="1">
    <source>
        <dbReference type="SAM" id="MobiDB-lite"/>
    </source>
</evidence>
<sequence>DPDMKSGFWKVCISLGMSEDLSRKSQWKTWKQMMEKYTESEVEEMVEHGSIKVRKNPRNPTRKQWLDHDEAHTKSFRRRREDTLEGSKAITGDEFKQLHQDMTKKKMIT</sequence>
<evidence type="ECO:0000313" key="3">
    <source>
        <dbReference type="Proteomes" id="UP001189429"/>
    </source>
</evidence>
<dbReference type="EMBL" id="CAUYUJ010020502">
    <property type="protein sequence ID" value="CAK0898687.1"/>
    <property type="molecule type" value="Genomic_DNA"/>
</dbReference>
<feature type="compositionally biased region" description="Basic residues" evidence="1">
    <location>
        <begin position="51"/>
        <end position="61"/>
    </location>
</feature>
<proteinExistence type="predicted"/>
<organism evidence="2 3">
    <name type="scientific">Prorocentrum cordatum</name>
    <dbReference type="NCBI Taxonomy" id="2364126"/>
    <lineage>
        <taxon>Eukaryota</taxon>
        <taxon>Sar</taxon>
        <taxon>Alveolata</taxon>
        <taxon>Dinophyceae</taxon>
        <taxon>Prorocentrales</taxon>
        <taxon>Prorocentraceae</taxon>
        <taxon>Prorocentrum</taxon>
    </lineage>
</organism>
<protein>
    <submittedName>
        <fullName evidence="2">Uncharacterized protein</fullName>
    </submittedName>
</protein>
<keyword evidence="3" id="KW-1185">Reference proteome</keyword>
<comment type="caution">
    <text evidence="2">The sequence shown here is derived from an EMBL/GenBank/DDBJ whole genome shotgun (WGS) entry which is preliminary data.</text>
</comment>
<name>A0ABN9XKI7_9DINO</name>
<gene>
    <name evidence="2" type="ORF">PCOR1329_LOCUS76428</name>
</gene>
<feature type="region of interest" description="Disordered" evidence="1">
    <location>
        <begin position="48"/>
        <end position="88"/>
    </location>
</feature>
<evidence type="ECO:0000313" key="2">
    <source>
        <dbReference type="EMBL" id="CAK0898687.1"/>
    </source>
</evidence>
<dbReference type="Proteomes" id="UP001189429">
    <property type="component" value="Unassembled WGS sequence"/>
</dbReference>
<accession>A0ABN9XKI7</accession>
<feature type="non-terminal residue" evidence="2">
    <location>
        <position position="109"/>
    </location>
</feature>
<feature type="non-terminal residue" evidence="2">
    <location>
        <position position="1"/>
    </location>
</feature>
<feature type="compositionally biased region" description="Basic and acidic residues" evidence="1">
    <location>
        <begin position="64"/>
        <end position="88"/>
    </location>
</feature>
<reference evidence="2" key="1">
    <citation type="submission" date="2023-10" db="EMBL/GenBank/DDBJ databases">
        <authorList>
            <person name="Chen Y."/>
            <person name="Shah S."/>
            <person name="Dougan E. K."/>
            <person name="Thang M."/>
            <person name="Chan C."/>
        </authorList>
    </citation>
    <scope>NUCLEOTIDE SEQUENCE [LARGE SCALE GENOMIC DNA]</scope>
</reference>